<evidence type="ECO:0000256" key="12">
    <source>
        <dbReference type="ARBA" id="ARBA00023128"/>
    </source>
</evidence>
<organism evidence="17">
    <name type="scientific">Anilius scytale</name>
    <name type="common">Coral cylinder snake</name>
    <name type="synonym">Anguis scytale</name>
    <dbReference type="NCBI Taxonomy" id="51844"/>
    <lineage>
        <taxon>Eukaryota</taxon>
        <taxon>Metazoa</taxon>
        <taxon>Chordata</taxon>
        <taxon>Craniata</taxon>
        <taxon>Vertebrata</taxon>
        <taxon>Euteleostomi</taxon>
        <taxon>Lepidosauria</taxon>
        <taxon>Squamata</taxon>
        <taxon>Bifurcata</taxon>
        <taxon>Unidentata</taxon>
        <taxon>Episquamata</taxon>
        <taxon>Toxicofera</taxon>
        <taxon>Serpentes</taxon>
        <taxon>Henophidia</taxon>
        <taxon>Aniliidae</taxon>
        <taxon>Anilius</taxon>
    </lineage>
</organism>
<feature type="transmembrane region" description="Helical" evidence="16">
    <location>
        <begin position="87"/>
        <end position="109"/>
    </location>
</feature>
<evidence type="ECO:0000256" key="8">
    <source>
        <dbReference type="ARBA" id="ARBA00022967"/>
    </source>
</evidence>
<keyword evidence="7 16" id="KW-0812">Transmembrane</keyword>
<dbReference type="GO" id="GO:0008137">
    <property type="term" value="F:NADH dehydrogenase (ubiquinone) activity"/>
    <property type="evidence" value="ECO:0007669"/>
    <property type="project" value="UniProtKB-EC"/>
</dbReference>
<dbReference type="AlphaFoldDB" id="D2W925"/>
<keyword evidence="8" id="KW-1278">Translocase</keyword>
<dbReference type="EC" id="7.1.1.2" evidence="3"/>
<comment type="catalytic activity">
    <reaction evidence="15">
        <text>a ubiquinone + NADH + 5 H(+)(in) = a ubiquinol + NAD(+) + 4 H(+)(out)</text>
        <dbReference type="Rhea" id="RHEA:29091"/>
        <dbReference type="Rhea" id="RHEA-COMP:9565"/>
        <dbReference type="Rhea" id="RHEA-COMP:9566"/>
        <dbReference type="ChEBI" id="CHEBI:15378"/>
        <dbReference type="ChEBI" id="CHEBI:16389"/>
        <dbReference type="ChEBI" id="CHEBI:17976"/>
        <dbReference type="ChEBI" id="CHEBI:57540"/>
        <dbReference type="ChEBI" id="CHEBI:57945"/>
        <dbReference type="EC" id="7.1.1.2"/>
    </reaction>
</comment>
<dbReference type="InterPro" id="IPR050269">
    <property type="entry name" value="ComplexI_Subunit6"/>
</dbReference>
<geneLocation type="mitochondrion" evidence="17"/>
<evidence type="ECO:0000256" key="9">
    <source>
        <dbReference type="ARBA" id="ARBA00022982"/>
    </source>
</evidence>
<evidence type="ECO:0000256" key="11">
    <source>
        <dbReference type="ARBA" id="ARBA00023027"/>
    </source>
</evidence>
<feature type="transmembrane region" description="Helical" evidence="16">
    <location>
        <begin position="136"/>
        <end position="163"/>
    </location>
</feature>
<reference evidence="17" key="1">
    <citation type="journal article" date="2010" name="BMC Genomics">
        <title>Snake mitochondrial genomes: phylogenetic relationships and implications of extended taxon sampling for interpretations of mitogenomic evolution.</title>
        <authorList>
            <person name="Douglas D.A."/>
            <person name="Gower D.J."/>
        </authorList>
    </citation>
    <scope>NUCLEOTIDE SEQUENCE</scope>
</reference>
<evidence type="ECO:0000256" key="1">
    <source>
        <dbReference type="ARBA" id="ARBA00004225"/>
    </source>
</evidence>
<evidence type="ECO:0000256" key="2">
    <source>
        <dbReference type="ARBA" id="ARBA00005698"/>
    </source>
</evidence>
<feature type="transmembrane region" description="Helical" evidence="16">
    <location>
        <begin position="29"/>
        <end position="47"/>
    </location>
</feature>
<proteinExistence type="inferred from homology"/>
<keyword evidence="5" id="KW-0813">Transport</keyword>
<evidence type="ECO:0000256" key="3">
    <source>
        <dbReference type="ARBA" id="ARBA00012944"/>
    </source>
</evidence>
<keyword evidence="9" id="KW-0249">Electron transport</keyword>
<comment type="similarity">
    <text evidence="2">Belongs to the complex I subunit 6 family.</text>
</comment>
<evidence type="ECO:0000313" key="17">
    <source>
        <dbReference type="EMBL" id="ACR55945.1"/>
    </source>
</evidence>
<keyword evidence="10 16" id="KW-1133">Transmembrane helix</keyword>
<evidence type="ECO:0000256" key="15">
    <source>
        <dbReference type="ARBA" id="ARBA00049551"/>
    </source>
</evidence>
<gene>
    <name evidence="17" type="primary">ND6</name>
</gene>
<feature type="transmembrane region" description="Helical" evidence="16">
    <location>
        <begin position="53"/>
        <end position="75"/>
    </location>
</feature>
<evidence type="ECO:0000256" key="14">
    <source>
        <dbReference type="ARBA" id="ARBA00031019"/>
    </source>
</evidence>
<evidence type="ECO:0000256" key="13">
    <source>
        <dbReference type="ARBA" id="ARBA00023136"/>
    </source>
</evidence>
<protein>
    <recommendedName>
        <fullName evidence="4">NADH-ubiquinone oxidoreductase chain 6</fullName>
        <ecNumber evidence="3">7.1.1.2</ecNumber>
    </recommendedName>
    <alternativeName>
        <fullName evidence="14">NADH dehydrogenase subunit 6</fullName>
    </alternativeName>
</protein>
<feature type="transmembrane region" description="Helical" evidence="16">
    <location>
        <begin position="6"/>
        <end position="22"/>
    </location>
</feature>
<dbReference type="GO" id="GO:0031966">
    <property type="term" value="C:mitochondrial membrane"/>
    <property type="evidence" value="ECO:0007669"/>
    <property type="project" value="UniProtKB-SubCell"/>
</dbReference>
<name>D2W925_ANISC</name>
<accession>D2W925</accession>
<dbReference type="EMBL" id="GQ200593">
    <property type="protein sequence ID" value="ACR55945.1"/>
    <property type="molecule type" value="Genomic_DNA"/>
</dbReference>
<keyword evidence="13 16" id="KW-0472">Membrane</keyword>
<dbReference type="PANTHER" id="PTHR11435">
    <property type="entry name" value="NADH UBIQUINONE OXIDOREDUCTASE SUBUNIT ND6"/>
    <property type="match status" value="1"/>
</dbReference>
<evidence type="ECO:0000256" key="10">
    <source>
        <dbReference type="ARBA" id="ARBA00022989"/>
    </source>
</evidence>
<evidence type="ECO:0000256" key="4">
    <source>
        <dbReference type="ARBA" id="ARBA00021095"/>
    </source>
</evidence>
<evidence type="ECO:0000256" key="7">
    <source>
        <dbReference type="ARBA" id="ARBA00022692"/>
    </source>
</evidence>
<evidence type="ECO:0000256" key="5">
    <source>
        <dbReference type="ARBA" id="ARBA00022448"/>
    </source>
</evidence>
<evidence type="ECO:0000256" key="16">
    <source>
        <dbReference type="SAM" id="Phobius"/>
    </source>
</evidence>
<evidence type="ECO:0000256" key="6">
    <source>
        <dbReference type="ARBA" id="ARBA00022660"/>
    </source>
</evidence>
<sequence>MTLFNFLFFVGLVLILAGVLVLNTTTVPYFGVVALMSVVALCSFVMVVMGRMFMALVVLVVYLGGMMIIFGYCVSVEKDLESGYWSIGFKVVSYLFVFVVVAICLWSIMVSGIEKWFVVLGWDSCYVNLEVNGFGVLYFSGYFGLVVCLWGLLMTLFSILVVLRWGSYGGLRPF</sequence>
<comment type="subcellular location">
    <subcellularLocation>
        <location evidence="1">Mitochondrion membrane</location>
        <topology evidence="1">Multi-pass membrane protein</topology>
    </subcellularLocation>
</comment>
<keyword evidence="11" id="KW-0520">NAD</keyword>
<keyword evidence="6" id="KW-0679">Respiratory chain</keyword>
<keyword evidence="12 17" id="KW-0496">Mitochondrion</keyword>
<dbReference type="PANTHER" id="PTHR11435:SF1">
    <property type="entry name" value="NADH-UBIQUINONE OXIDOREDUCTASE CHAIN 6"/>
    <property type="match status" value="1"/>
</dbReference>